<evidence type="ECO:0000259" key="7">
    <source>
        <dbReference type="Pfam" id="PF00999"/>
    </source>
</evidence>
<gene>
    <name evidence="8" type="ORF">HMPREF0682_2581</name>
</gene>
<feature type="compositionally biased region" description="Low complexity" evidence="5">
    <location>
        <begin position="8"/>
        <end position="37"/>
    </location>
</feature>
<evidence type="ECO:0000313" key="9">
    <source>
        <dbReference type="Proteomes" id="UP000017052"/>
    </source>
</evidence>
<evidence type="ECO:0000256" key="1">
    <source>
        <dbReference type="ARBA" id="ARBA00004141"/>
    </source>
</evidence>
<comment type="subcellular location">
    <subcellularLocation>
        <location evidence="1">Membrane</location>
        <topology evidence="1">Multi-pass membrane protein</topology>
    </subcellularLocation>
</comment>
<evidence type="ECO:0000256" key="5">
    <source>
        <dbReference type="SAM" id="MobiDB-lite"/>
    </source>
</evidence>
<keyword evidence="2 6" id="KW-0812">Transmembrane</keyword>
<dbReference type="EMBL" id="ACVN02000141">
    <property type="protein sequence ID" value="ERK58164.1"/>
    <property type="molecule type" value="Genomic_DNA"/>
</dbReference>
<proteinExistence type="predicted"/>
<feature type="domain" description="Cation/H+ exchanger transmembrane" evidence="7">
    <location>
        <begin position="51"/>
        <end position="223"/>
    </location>
</feature>
<reference evidence="8" key="1">
    <citation type="submission" date="2013-08" db="EMBL/GenBank/DDBJ databases">
        <authorList>
            <person name="Durkin A.S."/>
            <person name="Haft D.R."/>
            <person name="McCorrison J."/>
            <person name="Torralba M."/>
            <person name="Gillis M."/>
            <person name="Haft D.H."/>
            <person name="Methe B."/>
            <person name="Sutton G."/>
            <person name="Nelson K.E."/>
        </authorList>
    </citation>
    <scope>NUCLEOTIDE SEQUENCE [LARGE SCALE GENOMIC DNA]</scope>
    <source>
        <strain evidence="8">F0233</strain>
    </source>
</reference>
<sequence>MPPPSPWAPSSARPTPSPRRSSAGPASASASSPCSRALEAAQRSTNQATWAEISLVLESSVFLLMGLQLPAALADEQDVPPTRAVVLALLLVVRALVVALMLAAARHRSSRHVRRRPAVERALMTVWHNQREHHASRRSRRRVVRLIRRMERTLSDIDYYVQERLGTREGATIGWAGMRGAVTVAAAQTLPSGLPGRTAMILIAFCVAAISLGMQGGTLGRFVAGVHPAAAAPVFAEERAELHRVMREAALRVPVPEELREALDDLCAAAAHGGGGEGADEETELVSRAQNLLGRAGAAGRLPADRRLAELAGRHALEVIDAQRKALLAVNRTGRYSPAALTGMLRILDADQAGLELRAGRCKRARGPAVGPRGVSRHRCSSTPERRPAGRGVRATMTDGT</sequence>
<organism evidence="8 9">
    <name type="scientific">Propionibacterium acidifaciens F0233</name>
    <dbReference type="NCBI Taxonomy" id="553198"/>
    <lineage>
        <taxon>Bacteria</taxon>
        <taxon>Bacillati</taxon>
        <taxon>Actinomycetota</taxon>
        <taxon>Actinomycetes</taxon>
        <taxon>Propionibacteriales</taxon>
        <taxon>Propionibacteriaceae</taxon>
        <taxon>Propionibacterium</taxon>
    </lineage>
</organism>
<dbReference type="GO" id="GO:0016020">
    <property type="term" value="C:membrane"/>
    <property type="evidence" value="ECO:0007669"/>
    <property type="project" value="UniProtKB-SubCell"/>
</dbReference>
<evidence type="ECO:0000313" key="8">
    <source>
        <dbReference type="EMBL" id="ERK58164.1"/>
    </source>
</evidence>
<accession>U2QPM8</accession>
<comment type="caution">
    <text evidence="8">The sequence shown here is derived from an EMBL/GenBank/DDBJ whole genome shotgun (WGS) entry which is preliminary data.</text>
</comment>
<dbReference type="AlphaFoldDB" id="U2QPM8"/>
<dbReference type="Pfam" id="PF00999">
    <property type="entry name" value="Na_H_Exchanger"/>
    <property type="match status" value="1"/>
</dbReference>
<evidence type="ECO:0000256" key="6">
    <source>
        <dbReference type="SAM" id="Phobius"/>
    </source>
</evidence>
<keyword evidence="9" id="KW-1185">Reference proteome</keyword>
<evidence type="ECO:0000256" key="2">
    <source>
        <dbReference type="ARBA" id="ARBA00022692"/>
    </source>
</evidence>
<keyword evidence="4 6" id="KW-0472">Membrane</keyword>
<name>U2QPM8_9ACTN</name>
<dbReference type="GO" id="GO:0015297">
    <property type="term" value="F:antiporter activity"/>
    <property type="evidence" value="ECO:0007669"/>
    <property type="project" value="InterPro"/>
</dbReference>
<feature type="transmembrane region" description="Helical" evidence="6">
    <location>
        <begin position="85"/>
        <end position="105"/>
    </location>
</feature>
<protein>
    <submittedName>
        <fullName evidence="8">Transporter, CPA2 domain protein</fullName>
    </submittedName>
</protein>
<feature type="region of interest" description="Disordered" evidence="5">
    <location>
        <begin position="1"/>
        <end position="40"/>
    </location>
</feature>
<dbReference type="Proteomes" id="UP000017052">
    <property type="component" value="Unassembled WGS sequence"/>
</dbReference>
<feature type="region of interest" description="Disordered" evidence="5">
    <location>
        <begin position="365"/>
        <end position="401"/>
    </location>
</feature>
<keyword evidence="3 6" id="KW-1133">Transmembrane helix</keyword>
<dbReference type="InterPro" id="IPR006153">
    <property type="entry name" value="Cation/H_exchanger_TM"/>
</dbReference>
<dbReference type="GO" id="GO:1902600">
    <property type="term" value="P:proton transmembrane transport"/>
    <property type="evidence" value="ECO:0007669"/>
    <property type="project" value="InterPro"/>
</dbReference>
<evidence type="ECO:0000256" key="4">
    <source>
        <dbReference type="ARBA" id="ARBA00023136"/>
    </source>
</evidence>
<evidence type="ECO:0000256" key="3">
    <source>
        <dbReference type="ARBA" id="ARBA00022989"/>
    </source>
</evidence>